<feature type="compositionally biased region" description="Acidic residues" evidence="1">
    <location>
        <begin position="122"/>
        <end position="141"/>
    </location>
</feature>
<reference evidence="2" key="2">
    <citation type="submission" date="2020-11" db="EMBL/GenBank/DDBJ databases">
        <authorList>
            <person name="McCartney M.A."/>
            <person name="Auch B."/>
            <person name="Kono T."/>
            <person name="Mallez S."/>
            <person name="Becker A."/>
            <person name="Gohl D.M."/>
            <person name="Silverstein K.A.T."/>
            <person name="Koren S."/>
            <person name="Bechman K.B."/>
            <person name="Herman A."/>
            <person name="Abrahante J.E."/>
            <person name="Garbe J."/>
        </authorList>
    </citation>
    <scope>NUCLEOTIDE SEQUENCE</scope>
    <source>
        <strain evidence="2">Duluth1</strain>
        <tissue evidence="2">Whole animal</tissue>
    </source>
</reference>
<dbReference type="AlphaFoldDB" id="A0A9D4IND0"/>
<organism evidence="2 3">
    <name type="scientific">Dreissena polymorpha</name>
    <name type="common">Zebra mussel</name>
    <name type="synonym">Mytilus polymorpha</name>
    <dbReference type="NCBI Taxonomy" id="45954"/>
    <lineage>
        <taxon>Eukaryota</taxon>
        <taxon>Metazoa</taxon>
        <taxon>Spiralia</taxon>
        <taxon>Lophotrochozoa</taxon>
        <taxon>Mollusca</taxon>
        <taxon>Bivalvia</taxon>
        <taxon>Autobranchia</taxon>
        <taxon>Heteroconchia</taxon>
        <taxon>Euheterodonta</taxon>
        <taxon>Imparidentia</taxon>
        <taxon>Neoheterodontei</taxon>
        <taxon>Myida</taxon>
        <taxon>Dreissenoidea</taxon>
        <taxon>Dreissenidae</taxon>
        <taxon>Dreissena</taxon>
    </lineage>
</organism>
<dbReference type="EMBL" id="JAIWYP010000009">
    <property type="protein sequence ID" value="KAH3777828.1"/>
    <property type="molecule type" value="Genomic_DNA"/>
</dbReference>
<evidence type="ECO:0000313" key="2">
    <source>
        <dbReference type="EMBL" id="KAH3777828.1"/>
    </source>
</evidence>
<name>A0A9D4IND0_DREPO</name>
<dbReference type="Proteomes" id="UP000828390">
    <property type="component" value="Unassembled WGS sequence"/>
</dbReference>
<protein>
    <submittedName>
        <fullName evidence="2">Uncharacterized protein</fullName>
    </submittedName>
</protein>
<proteinExistence type="predicted"/>
<evidence type="ECO:0000256" key="1">
    <source>
        <dbReference type="SAM" id="MobiDB-lite"/>
    </source>
</evidence>
<comment type="caution">
    <text evidence="2">The sequence shown here is derived from an EMBL/GenBank/DDBJ whole genome shotgun (WGS) entry which is preliminary data.</text>
</comment>
<evidence type="ECO:0000313" key="3">
    <source>
        <dbReference type="Proteomes" id="UP000828390"/>
    </source>
</evidence>
<feature type="region of interest" description="Disordered" evidence="1">
    <location>
        <begin position="117"/>
        <end position="168"/>
    </location>
</feature>
<sequence>MLDNLVRLRFTTDPNPGENRSNQINTLPITFLGLPIDSAITEKWHSSVCDGTPSCPCKKEENLNASDFKRVLLEPQNREQKLYTDFFRLMTWSNTRPWNKLTDEILVHIEGAIDVSTNEETIQTDENDVDSSPEEEREEGSEQVRALRGHNINPSNNSTAHHPRVFRA</sequence>
<accession>A0A9D4IND0</accession>
<reference evidence="2" key="1">
    <citation type="journal article" date="2019" name="bioRxiv">
        <title>The Genome of the Zebra Mussel, Dreissena polymorpha: A Resource for Invasive Species Research.</title>
        <authorList>
            <person name="McCartney M.A."/>
            <person name="Auch B."/>
            <person name="Kono T."/>
            <person name="Mallez S."/>
            <person name="Zhang Y."/>
            <person name="Obille A."/>
            <person name="Becker A."/>
            <person name="Abrahante J.E."/>
            <person name="Garbe J."/>
            <person name="Badalamenti J.P."/>
            <person name="Herman A."/>
            <person name="Mangelson H."/>
            <person name="Liachko I."/>
            <person name="Sullivan S."/>
            <person name="Sone E.D."/>
            <person name="Koren S."/>
            <person name="Silverstein K.A.T."/>
            <person name="Beckman K.B."/>
            <person name="Gohl D.M."/>
        </authorList>
    </citation>
    <scope>NUCLEOTIDE SEQUENCE</scope>
    <source>
        <strain evidence="2">Duluth1</strain>
        <tissue evidence="2">Whole animal</tissue>
    </source>
</reference>
<keyword evidence="3" id="KW-1185">Reference proteome</keyword>
<gene>
    <name evidence="2" type="ORF">DPMN_179276</name>
</gene>